<dbReference type="PANTHER" id="PTHR33103:SF117">
    <property type="entry name" value="DUF674 DOMAIN-CONTAINING PROTEIN"/>
    <property type="match status" value="1"/>
</dbReference>
<dbReference type="EMBL" id="JACEFO010002379">
    <property type="protein sequence ID" value="KAF8662953.1"/>
    <property type="molecule type" value="Genomic_DNA"/>
</dbReference>
<dbReference type="AlphaFoldDB" id="A0A835ADL4"/>
<dbReference type="OrthoDB" id="2014278at2759"/>
<sequence length="214" mass="23310">MSTTTTSPTLKMKLLIDTKANCVLYAEADKDVVDFLFSLLSLPVATIVKMLGKGSMPGSFGNLYGSVEKLDHTYVLPHVEKRDILRPTVMQSAACTSRSSLLFMPAHSSTGAGGKGFVKGVVTYTIKDDLTVTPMSTISSITMLNAAAVRNFGDLREKIVRLGYTESKTVLTDVFLAKKRRLRASGAGNKYQTRVPSRMLRPDVRALATLVVSW</sequence>
<dbReference type="Proteomes" id="UP000636709">
    <property type="component" value="Unassembled WGS sequence"/>
</dbReference>
<name>A0A835ADL4_9POAL</name>
<protein>
    <submittedName>
        <fullName evidence="1">Uncharacterized protein</fullName>
    </submittedName>
</protein>
<keyword evidence="2" id="KW-1185">Reference proteome</keyword>
<comment type="caution">
    <text evidence="1">The sequence shown here is derived from an EMBL/GenBank/DDBJ whole genome shotgun (WGS) entry which is preliminary data.</text>
</comment>
<dbReference type="PANTHER" id="PTHR33103">
    <property type="entry name" value="OS01G0153900 PROTEIN"/>
    <property type="match status" value="1"/>
</dbReference>
<evidence type="ECO:0000313" key="2">
    <source>
        <dbReference type="Proteomes" id="UP000636709"/>
    </source>
</evidence>
<dbReference type="InterPro" id="IPR007750">
    <property type="entry name" value="DUF674"/>
</dbReference>
<organism evidence="1 2">
    <name type="scientific">Digitaria exilis</name>
    <dbReference type="NCBI Taxonomy" id="1010633"/>
    <lineage>
        <taxon>Eukaryota</taxon>
        <taxon>Viridiplantae</taxon>
        <taxon>Streptophyta</taxon>
        <taxon>Embryophyta</taxon>
        <taxon>Tracheophyta</taxon>
        <taxon>Spermatophyta</taxon>
        <taxon>Magnoliopsida</taxon>
        <taxon>Liliopsida</taxon>
        <taxon>Poales</taxon>
        <taxon>Poaceae</taxon>
        <taxon>PACMAD clade</taxon>
        <taxon>Panicoideae</taxon>
        <taxon>Panicodae</taxon>
        <taxon>Paniceae</taxon>
        <taxon>Anthephorinae</taxon>
        <taxon>Digitaria</taxon>
    </lineage>
</organism>
<evidence type="ECO:0000313" key="1">
    <source>
        <dbReference type="EMBL" id="KAF8662953.1"/>
    </source>
</evidence>
<proteinExistence type="predicted"/>
<accession>A0A835ADL4</accession>
<gene>
    <name evidence="1" type="ORF">HU200_055539</name>
</gene>
<dbReference type="Pfam" id="PF05056">
    <property type="entry name" value="DUF674"/>
    <property type="match status" value="2"/>
</dbReference>
<reference evidence="1" key="1">
    <citation type="submission" date="2020-07" db="EMBL/GenBank/DDBJ databases">
        <title>Genome sequence and genetic diversity analysis of an under-domesticated orphan crop, white fonio (Digitaria exilis).</title>
        <authorList>
            <person name="Bennetzen J.L."/>
            <person name="Chen S."/>
            <person name="Ma X."/>
            <person name="Wang X."/>
            <person name="Yssel A.E.J."/>
            <person name="Chaluvadi S.R."/>
            <person name="Johnson M."/>
            <person name="Gangashetty P."/>
            <person name="Hamidou F."/>
            <person name="Sanogo M.D."/>
            <person name="Zwaenepoel A."/>
            <person name="Wallace J."/>
            <person name="Van De Peer Y."/>
            <person name="Van Deynze A."/>
        </authorList>
    </citation>
    <scope>NUCLEOTIDE SEQUENCE</scope>
    <source>
        <tissue evidence="1">Leaves</tissue>
    </source>
</reference>